<evidence type="ECO:0008006" key="4">
    <source>
        <dbReference type="Google" id="ProtNLM"/>
    </source>
</evidence>
<evidence type="ECO:0000313" key="2">
    <source>
        <dbReference type="EMBL" id="MBM5572225.1"/>
    </source>
</evidence>
<reference evidence="2 3" key="1">
    <citation type="submission" date="2019-11" db="EMBL/GenBank/DDBJ databases">
        <title>Novel Deefgea species.</title>
        <authorList>
            <person name="Han J.-H."/>
        </authorList>
    </citation>
    <scope>NUCLEOTIDE SEQUENCE [LARGE SCALE GENOMIC DNA]</scope>
    <source>
        <strain evidence="2 3">LMG 24817</strain>
    </source>
</reference>
<protein>
    <recommendedName>
        <fullName evidence="4">DUF3592 domain-containing protein</fullName>
    </recommendedName>
</protein>
<keyword evidence="1" id="KW-0472">Membrane</keyword>
<comment type="caution">
    <text evidence="2">The sequence shown here is derived from an EMBL/GenBank/DDBJ whole genome shotgun (WGS) entry which is preliminary data.</text>
</comment>
<dbReference type="RefSeq" id="WP_203571552.1">
    <property type="nucleotide sequence ID" value="NZ_WOFE01000005.1"/>
</dbReference>
<keyword evidence="3" id="KW-1185">Reference proteome</keyword>
<name>A0ABS2CDM3_9NEIS</name>
<keyword evidence="1" id="KW-0812">Transmembrane</keyword>
<accession>A0ABS2CDM3</accession>
<dbReference type="EMBL" id="WOFE01000005">
    <property type="protein sequence ID" value="MBM5572225.1"/>
    <property type="molecule type" value="Genomic_DNA"/>
</dbReference>
<evidence type="ECO:0000256" key="1">
    <source>
        <dbReference type="SAM" id="Phobius"/>
    </source>
</evidence>
<evidence type="ECO:0000313" key="3">
    <source>
        <dbReference type="Proteomes" id="UP001195660"/>
    </source>
</evidence>
<feature type="transmembrane region" description="Helical" evidence="1">
    <location>
        <begin position="134"/>
        <end position="156"/>
    </location>
</feature>
<feature type="transmembrane region" description="Helical" evidence="1">
    <location>
        <begin position="7"/>
        <end position="27"/>
    </location>
</feature>
<dbReference type="Proteomes" id="UP001195660">
    <property type="component" value="Unassembled WGS sequence"/>
</dbReference>
<proteinExistence type="predicted"/>
<organism evidence="2 3">
    <name type="scientific">Deefgea chitinilytica</name>
    <dbReference type="NCBI Taxonomy" id="570276"/>
    <lineage>
        <taxon>Bacteria</taxon>
        <taxon>Pseudomonadati</taxon>
        <taxon>Pseudomonadota</taxon>
        <taxon>Betaproteobacteria</taxon>
        <taxon>Neisseriales</taxon>
        <taxon>Chitinibacteraceae</taxon>
        <taxon>Deefgea</taxon>
    </lineage>
</organism>
<gene>
    <name evidence="2" type="ORF">GM173_11620</name>
</gene>
<keyword evidence="1" id="KW-1133">Transmembrane helix</keyword>
<sequence>MLSLLKDIALPFAILFGLLCIALLFIGKRQDANAQALLGEQLIAVARLSDKTTFTSSGIHKDRGFEEKGPTRYTLHYQYTHPLTSLPFESQANVEKATWDAMQIDQYYQILVSRQDPQLTSLFHGQEFVDGAQLAYRLAALFGVLGLLCVVLRFVASR</sequence>